<name>A0A6I8P0I8_ORNAN</name>
<organism evidence="8 9">
    <name type="scientific">Ornithorhynchus anatinus</name>
    <name type="common">Duckbill platypus</name>
    <dbReference type="NCBI Taxonomy" id="9258"/>
    <lineage>
        <taxon>Eukaryota</taxon>
        <taxon>Metazoa</taxon>
        <taxon>Chordata</taxon>
        <taxon>Craniata</taxon>
        <taxon>Vertebrata</taxon>
        <taxon>Euteleostomi</taxon>
        <taxon>Mammalia</taxon>
        <taxon>Monotremata</taxon>
        <taxon>Ornithorhynchidae</taxon>
        <taxon>Ornithorhynchus</taxon>
    </lineage>
</organism>
<dbReference type="SMART" id="SM00426">
    <property type="entry name" value="TEA"/>
    <property type="match status" value="1"/>
</dbReference>
<evidence type="ECO:0000256" key="4">
    <source>
        <dbReference type="ARBA" id="ARBA00023163"/>
    </source>
</evidence>
<dbReference type="GO" id="GO:0003677">
    <property type="term" value="F:DNA binding"/>
    <property type="evidence" value="ECO:0007669"/>
    <property type="project" value="UniProtKB-KW"/>
</dbReference>
<dbReference type="PROSITE" id="PS51088">
    <property type="entry name" value="TEA_2"/>
    <property type="match status" value="1"/>
</dbReference>
<dbReference type="Pfam" id="PF17725">
    <property type="entry name" value="YBD"/>
    <property type="match status" value="1"/>
</dbReference>
<keyword evidence="5" id="KW-0539">Nucleus</keyword>
<reference evidence="8" key="2">
    <citation type="submission" date="2025-08" db="UniProtKB">
        <authorList>
            <consortium name="Ensembl"/>
        </authorList>
    </citation>
    <scope>IDENTIFICATION</scope>
    <source>
        <strain evidence="8">Glennie</strain>
    </source>
</reference>
<dbReference type="Proteomes" id="UP000002279">
    <property type="component" value="Chromosome 3"/>
</dbReference>
<reference evidence="8" key="3">
    <citation type="submission" date="2025-09" db="UniProtKB">
        <authorList>
            <consortium name="Ensembl"/>
        </authorList>
    </citation>
    <scope>IDENTIFICATION</scope>
    <source>
        <strain evidence="8">Glennie</strain>
    </source>
</reference>
<dbReference type="Ensembl" id="ENSOANT00000072940.1">
    <property type="protein sequence ID" value="ENSOANP00000046597.1"/>
    <property type="gene ID" value="ENSOANG00000021775.3"/>
</dbReference>
<dbReference type="PROSITE" id="PS00554">
    <property type="entry name" value="TEA_1"/>
    <property type="match status" value="1"/>
</dbReference>
<dbReference type="PANTHER" id="PTHR11834">
    <property type="entry name" value="TRANSCRIPTIONAL ENHANCER FACTOR TEF RELATED"/>
    <property type="match status" value="1"/>
</dbReference>
<dbReference type="GO" id="GO:0003700">
    <property type="term" value="F:DNA-binding transcription factor activity"/>
    <property type="evidence" value="ECO:0007669"/>
    <property type="project" value="InterPro"/>
</dbReference>
<sequence length="334" mass="37979">MSDSADKPIDNDAEGVWSPDIEQSFQEALAIYPPCGRRKIILSDEGKMYGRNELIARYIKLRTGKTRTRKQVSSHIQVLARRKSRDFHSKLKVTSMDQTAKDKALQHMAAMSSAQIVSATAIHNKLGLPGVPRPTFPGAPGYNKHLFVHIGHANHSYSDPLLESVDIRQIYDKFPEKKGGLKELFGKGPQNAFFLVKFWADLNCNIQDDAGAFYGVTSQYESSENMTITCSTKVCSFGKQVVEKVETEYARFENGRFVYRINRSPMCEYMINFIHKLKHLPEKYMMNSVLENFTILLVVTNRDTQETLLCMACVFEVSNSEHGAQHHIYRLVKD</sequence>
<evidence type="ECO:0000256" key="2">
    <source>
        <dbReference type="ARBA" id="ARBA00023015"/>
    </source>
</evidence>
<dbReference type="Gene3D" id="2.70.50.80">
    <property type="match status" value="1"/>
</dbReference>
<evidence type="ECO:0000256" key="5">
    <source>
        <dbReference type="ARBA" id="ARBA00023242"/>
    </source>
</evidence>
<dbReference type="Pfam" id="PF01285">
    <property type="entry name" value="TEA"/>
    <property type="match status" value="1"/>
</dbReference>
<dbReference type="GeneTree" id="ENSGT00950000182956"/>
<keyword evidence="9" id="KW-1185">Reference proteome</keyword>
<dbReference type="PRINTS" id="PR00065">
    <property type="entry name" value="TEADOMAIN"/>
</dbReference>
<proteinExistence type="predicted"/>
<evidence type="ECO:0000313" key="9">
    <source>
        <dbReference type="Proteomes" id="UP000002279"/>
    </source>
</evidence>
<evidence type="ECO:0000256" key="6">
    <source>
        <dbReference type="PROSITE-ProRule" id="PRU00505"/>
    </source>
</evidence>
<keyword evidence="2" id="KW-0805">Transcription regulation</keyword>
<dbReference type="Gene3D" id="6.10.20.40">
    <property type="entry name" value="TEA/ATTS domain"/>
    <property type="match status" value="1"/>
</dbReference>
<keyword evidence="3" id="KW-0238">DNA-binding</keyword>
<accession>A0A6I8P0I8</accession>
<dbReference type="InterPro" id="IPR041086">
    <property type="entry name" value="YBD"/>
</dbReference>
<dbReference type="FunFam" id="2.70.50.80:FF:000001">
    <property type="entry name" value="Transcriptional enhancer factor TEF-1, putative"/>
    <property type="match status" value="1"/>
</dbReference>
<gene>
    <name evidence="8" type="primary">TEAD1</name>
</gene>
<dbReference type="InterPro" id="IPR050937">
    <property type="entry name" value="TEC1_TEAD_TF"/>
</dbReference>
<protein>
    <submittedName>
        <fullName evidence="8">TEA domain transcription factor 1</fullName>
    </submittedName>
</protein>
<feature type="DNA-binding region" description="TEA" evidence="6">
    <location>
        <begin position="10"/>
        <end position="86"/>
    </location>
</feature>
<keyword evidence="4" id="KW-0804">Transcription</keyword>
<dbReference type="Bgee" id="ENSOANG00000021775">
    <property type="expression patterns" value="Expressed in fibroblast and 7 other cell types or tissues"/>
</dbReference>
<reference evidence="8 9" key="1">
    <citation type="journal article" date="2008" name="Nature">
        <title>Genome analysis of the platypus reveals unique signatures of evolution.</title>
        <authorList>
            <person name="Warren W.C."/>
            <person name="Hillier L.W."/>
            <person name="Marshall Graves J.A."/>
            <person name="Birney E."/>
            <person name="Ponting C.P."/>
            <person name="Grutzner F."/>
            <person name="Belov K."/>
            <person name="Miller W."/>
            <person name="Clarke L."/>
            <person name="Chinwalla A.T."/>
            <person name="Yang S.P."/>
            <person name="Heger A."/>
            <person name="Locke D.P."/>
            <person name="Miethke P."/>
            <person name="Waters P.D."/>
            <person name="Veyrunes F."/>
            <person name="Fulton L."/>
            <person name="Fulton B."/>
            <person name="Graves T."/>
            <person name="Wallis J."/>
            <person name="Puente X.S."/>
            <person name="Lopez-Otin C."/>
            <person name="Ordonez G.R."/>
            <person name="Eichler E.E."/>
            <person name="Chen L."/>
            <person name="Cheng Z."/>
            <person name="Deakin J.E."/>
            <person name="Alsop A."/>
            <person name="Thompson K."/>
            <person name="Kirby P."/>
            <person name="Papenfuss A.T."/>
            <person name="Wakefield M.J."/>
            <person name="Olender T."/>
            <person name="Lancet D."/>
            <person name="Huttley G.A."/>
            <person name="Smit A.F."/>
            <person name="Pask A."/>
            <person name="Temple-Smith P."/>
            <person name="Batzer M.A."/>
            <person name="Walker J.A."/>
            <person name="Konkel M.K."/>
            <person name="Harris R.S."/>
            <person name="Whittington C.M."/>
            <person name="Wong E.S."/>
            <person name="Gemmell N.J."/>
            <person name="Buschiazzo E."/>
            <person name="Vargas Jentzsch I.M."/>
            <person name="Merkel A."/>
            <person name="Schmitz J."/>
            <person name="Zemann A."/>
            <person name="Churakov G."/>
            <person name="Kriegs J.O."/>
            <person name="Brosius J."/>
            <person name="Murchison E.P."/>
            <person name="Sachidanandam R."/>
            <person name="Smith C."/>
            <person name="Hannon G.J."/>
            <person name="Tsend-Ayush E."/>
            <person name="McMillan D."/>
            <person name="Attenborough R."/>
            <person name="Rens W."/>
            <person name="Ferguson-Smith M."/>
            <person name="Lefevre C.M."/>
            <person name="Sharp J.A."/>
            <person name="Nicholas K.R."/>
            <person name="Ray D.A."/>
            <person name="Kube M."/>
            <person name="Reinhardt R."/>
            <person name="Pringle T.H."/>
            <person name="Taylor J."/>
            <person name="Jones R.C."/>
            <person name="Nixon B."/>
            <person name="Dacheux J.L."/>
            <person name="Niwa H."/>
            <person name="Sekita Y."/>
            <person name="Huang X."/>
            <person name="Stark A."/>
            <person name="Kheradpour P."/>
            <person name="Kellis M."/>
            <person name="Flicek P."/>
            <person name="Chen Y."/>
            <person name="Webber C."/>
            <person name="Hardison R."/>
            <person name="Nelson J."/>
            <person name="Hallsworth-Pepin K."/>
            <person name="Delehaunty K."/>
            <person name="Markovic C."/>
            <person name="Minx P."/>
            <person name="Feng Y."/>
            <person name="Kremitzki C."/>
            <person name="Mitreva M."/>
            <person name="Glasscock J."/>
            <person name="Wylie T."/>
            <person name="Wohldmann P."/>
            <person name="Thiru P."/>
            <person name="Nhan M.N."/>
            <person name="Pohl C.S."/>
            <person name="Smith S.M."/>
            <person name="Hou S."/>
            <person name="Nefedov M."/>
            <person name="de Jong P.J."/>
            <person name="Renfree M.B."/>
            <person name="Mardis E.R."/>
            <person name="Wilson R.K."/>
        </authorList>
    </citation>
    <scope>NUCLEOTIDE SEQUENCE [LARGE SCALE GENOMIC DNA]</scope>
    <source>
        <strain evidence="8 9">Glennie</strain>
    </source>
</reference>
<evidence type="ECO:0000259" key="7">
    <source>
        <dbReference type="PROSITE" id="PS51088"/>
    </source>
</evidence>
<feature type="domain" description="TEA" evidence="7">
    <location>
        <begin position="10"/>
        <end position="86"/>
    </location>
</feature>
<dbReference type="AlphaFoldDB" id="A0A6I8P0I8"/>
<dbReference type="InterPro" id="IPR000818">
    <property type="entry name" value="TEA/ATTS_dom"/>
</dbReference>
<comment type="subcellular location">
    <subcellularLocation>
        <location evidence="1">Nucleus</location>
    </subcellularLocation>
</comment>
<evidence type="ECO:0000256" key="3">
    <source>
        <dbReference type="ARBA" id="ARBA00023125"/>
    </source>
</evidence>
<evidence type="ECO:0000313" key="8">
    <source>
        <dbReference type="Ensembl" id="ENSOANP00000046597.1"/>
    </source>
</evidence>
<dbReference type="InterPro" id="IPR038096">
    <property type="entry name" value="TEA/ATTS_sf"/>
</dbReference>
<dbReference type="GO" id="GO:0005634">
    <property type="term" value="C:nucleus"/>
    <property type="evidence" value="ECO:0007669"/>
    <property type="project" value="UniProtKB-SubCell"/>
</dbReference>
<dbReference type="PANTHER" id="PTHR11834:SF4">
    <property type="entry name" value="TRANSCRIPTIONAL ENHANCER FACTOR TEF-1"/>
    <property type="match status" value="1"/>
</dbReference>
<evidence type="ECO:0000256" key="1">
    <source>
        <dbReference type="ARBA" id="ARBA00004123"/>
    </source>
</evidence>